<name>A0AAW1RPY0_9CHLO</name>
<feature type="compositionally biased region" description="Polar residues" evidence="1">
    <location>
        <begin position="99"/>
        <end position="134"/>
    </location>
</feature>
<feature type="region of interest" description="Disordered" evidence="1">
    <location>
        <begin position="1"/>
        <end position="189"/>
    </location>
</feature>
<sequence>MQQLPGIHPAFLASMQQMQAQQQQQQVAQQPPQQLPQQQLGGPHQQQLLHQQQSAHQQQQHMGGSGTGGGLLASHATNSLGFSQPTPEPARPPGAGTPSLEQKQSGLGTPRSNQSLQAGSSLDTRMQAPQQPAQPSIDAMPGMSFSFMANPATLQQQQQQQQQQAAGLRVQGSLGHGFPGGMVKHEGHLGGLGTMDPLARIGSSPLGMVAGIPIAGPNCWLPPSTLDTSQDHMRRPPAA</sequence>
<dbReference type="Proteomes" id="UP001438707">
    <property type="component" value="Unassembled WGS sequence"/>
</dbReference>
<reference evidence="2 3" key="1">
    <citation type="journal article" date="2024" name="Nat. Commun.">
        <title>Phylogenomics reveals the evolutionary origins of lichenization in chlorophyte algae.</title>
        <authorList>
            <person name="Puginier C."/>
            <person name="Libourel C."/>
            <person name="Otte J."/>
            <person name="Skaloud P."/>
            <person name="Haon M."/>
            <person name="Grisel S."/>
            <person name="Petersen M."/>
            <person name="Berrin J.G."/>
            <person name="Delaux P.M."/>
            <person name="Dal Grande F."/>
            <person name="Keller J."/>
        </authorList>
    </citation>
    <scope>NUCLEOTIDE SEQUENCE [LARGE SCALE GENOMIC DNA]</scope>
    <source>
        <strain evidence="2 3">SAG 2145</strain>
    </source>
</reference>
<evidence type="ECO:0000256" key="1">
    <source>
        <dbReference type="SAM" id="MobiDB-lite"/>
    </source>
</evidence>
<dbReference type="AlphaFoldDB" id="A0AAW1RPY0"/>
<comment type="caution">
    <text evidence="2">The sequence shown here is derived from an EMBL/GenBank/DDBJ whole genome shotgun (WGS) entry which is preliminary data.</text>
</comment>
<proteinExistence type="predicted"/>
<organism evidence="2 3">
    <name type="scientific">Apatococcus lobatus</name>
    <dbReference type="NCBI Taxonomy" id="904363"/>
    <lineage>
        <taxon>Eukaryota</taxon>
        <taxon>Viridiplantae</taxon>
        <taxon>Chlorophyta</taxon>
        <taxon>core chlorophytes</taxon>
        <taxon>Trebouxiophyceae</taxon>
        <taxon>Chlorellales</taxon>
        <taxon>Chlorellaceae</taxon>
        <taxon>Apatococcus</taxon>
    </lineage>
</organism>
<feature type="compositionally biased region" description="Low complexity" evidence="1">
    <location>
        <begin position="13"/>
        <end position="62"/>
    </location>
</feature>
<dbReference type="EMBL" id="JALJOS010000008">
    <property type="protein sequence ID" value="KAK9835668.1"/>
    <property type="molecule type" value="Genomic_DNA"/>
</dbReference>
<evidence type="ECO:0000313" key="2">
    <source>
        <dbReference type="EMBL" id="KAK9835668.1"/>
    </source>
</evidence>
<protein>
    <submittedName>
        <fullName evidence="2">Uncharacterized protein</fullName>
    </submittedName>
</protein>
<evidence type="ECO:0000313" key="3">
    <source>
        <dbReference type="Proteomes" id="UP001438707"/>
    </source>
</evidence>
<feature type="compositionally biased region" description="Polar residues" evidence="1">
    <location>
        <begin position="75"/>
        <end position="85"/>
    </location>
</feature>
<feature type="compositionally biased region" description="Low complexity" evidence="1">
    <location>
        <begin position="155"/>
        <end position="164"/>
    </location>
</feature>
<gene>
    <name evidence="2" type="ORF">WJX74_005387</name>
</gene>
<accession>A0AAW1RPY0</accession>
<keyword evidence="3" id="KW-1185">Reference proteome</keyword>